<dbReference type="GO" id="GO:0090263">
    <property type="term" value="P:positive regulation of canonical Wnt signaling pathway"/>
    <property type="evidence" value="ECO:0007669"/>
    <property type="project" value="TreeGrafter"/>
</dbReference>
<keyword evidence="4 12" id="KW-0336">GPI-anchor</keyword>
<evidence type="ECO:0000313" key="14">
    <source>
        <dbReference type="EMBL" id="JAT22253.1"/>
    </source>
</evidence>
<dbReference type="GO" id="GO:1905475">
    <property type="term" value="P:regulation of protein localization to membrane"/>
    <property type="evidence" value="ECO:0007669"/>
    <property type="project" value="TreeGrafter"/>
</dbReference>
<feature type="compositionally biased region" description="Polar residues" evidence="13">
    <location>
        <begin position="573"/>
        <end position="590"/>
    </location>
</feature>
<gene>
    <name evidence="14" type="ORF">g.22461</name>
</gene>
<dbReference type="EMBL" id="GEBQ01017724">
    <property type="protein sequence ID" value="JAT22253.1"/>
    <property type="molecule type" value="Transcribed_RNA"/>
</dbReference>
<comment type="subcellular location">
    <subcellularLocation>
        <location evidence="1 12">Cell membrane</location>
        <topology evidence="1 12">Lipid-anchor</topology>
        <topology evidence="1 12">GPI-anchor</topology>
    </subcellularLocation>
</comment>
<dbReference type="GO" id="GO:0016477">
    <property type="term" value="P:cell migration"/>
    <property type="evidence" value="ECO:0007669"/>
    <property type="project" value="TreeGrafter"/>
</dbReference>
<keyword evidence="7 12" id="KW-0472">Membrane</keyword>
<reference evidence="14" key="1">
    <citation type="submission" date="2015-11" db="EMBL/GenBank/DDBJ databases">
        <title>De novo transcriptome assembly of four potential Pierce s Disease insect vectors from Arizona vineyards.</title>
        <authorList>
            <person name="Tassone E.E."/>
        </authorList>
    </citation>
    <scope>NUCLEOTIDE SEQUENCE</scope>
</reference>
<proteinExistence type="inferred from homology"/>
<dbReference type="PANTHER" id="PTHR10822:SF29">
    <property type="entry name" value="DIVISION ABNORMALLY DELAYED PROTEIN"/>
    <property type="match status" value="1"/>
</dbReference>
<dbReference type="AlphaFoldDB" id="A0A1B6LF05"/>
<evidence type="ECO:0000256" key="10">
    <source>
        <dbReference type="ARBA" id="ARBA00023288"/>
    </source>
</evidence>
<dbReference type="GO" id="GO:0005576">
    <property type="term" value="C:extracellular region"/>
    <property type="evidence" value="ECO:0007669"/>
    <property type="project" value="TreeGrafter"/>
</dbReference>
<dbReference type="Pfam" id="PF01153">
    <property type="entry name" value="Glypican"/>
    <property type="match status" value="1"/>
</dbReference>
<dbReference type="PANTHER" id="PTHR10822">
    <property type="entry name" value="GLYPICAN"/>
    <property type="match status" value="1"/>
</dbReference>
<name>A0A1B6LF05_9HEMI</name>
<evidence type="ECO:0000256" key="8">
    <source>
        <dbReference type="ARBA" id="ARBA00023180"/>
    </source>
</evidence>
<keyword evidence="8" id="KW-0325">Glycoprotein</keyword>
<evidence type="ECO:0000256" key="5">
    <source>
        <dbReference type="ARBA" id="ARBA00022729"/>
    </source>
</evidence>
<dbReference type="GO" id="GO:0098552">
    <property type="term" value="C:side of membrane"/>
    <property type="evidence" value="ECO:0007669"/>
    <property type="project" value="UniProtKB-KW"/>
</dbReference>
<feature type="non-terminal residue" evidence="14">
    <location>
        <position position="1"/>
    </location>
</feature>
<evidence type="ECO:0000256" key="7">
    <source>
        <dbReference type="ARBA" id="ARBA00023136"/>
    </source>
</evidence>
<keyword evidence="9 12" id="KW-0357">Heparan sulfate</keyword>
<keyword evidence="3" id="KW-1003">Cell membrane</keyword>
<evidence type="ECO:0000256" key="6">
    <source>
        <dbReference type="ARBA" id="ARBA00022974"/>
    </source>
</evidence>
<organism evidence="14">
    <name type="scientific">Graphocephala atropunctata</name>
    <dbReference type="NCBI Taxonomy" id="36148"/>
    <lineage>
        <taxon>Eukaryota</taxon>
        <taxon>Metazoa</taxon>
        <taxon>Ecdysozoa</taxon>
        <taxon>Arthropoda</taxon>
        <taxon>Hexapoda</taxon>
        <taxon>Insecta</taxon>
        <taxon>Pterygota</taxon>
        <taxon>Neoptera</taxon>
        <taxon>Paraneoptera</taxon>
        <taxon>Hemiptera</taxon>
        <taxon>Auchenorrhyncha</taxon>
        <taxon>Membracoidea</taxon>
        <taxon>Cicadellidae</taxon>
        <taxon>Cicadellinae</taxon>
        <taxon>Cicadellini</taxon>
        <taxon>Graphocephala</taxon>
    </lineage>
</organism>
<dbReference type="GO" id="GO:0009986">
    <property type="term" value="C:cell surface"/>
    <property type="evidence" value="ECO:0007669"/>
    <property type="project" value="TreeGrafter"/>
</dbReference>
<evidence type="ECO:0000256" key="2">
    <source>
        <dbReference type="ARBA" id="ARBA00010260"/>
    </source>
</evidence>
<keyword evidence="10 12" id="KW-0449">Lipoprotein</keyword>
<accession>A0A1B6LF05</accession>
<comment type="similarity">
    <text evidence="2 11">Belongs to the glypican family.</text>
</comment>
<evidence type="ECO:0000256" key="11">
    <source>
        <dbReference type="RuleBase" id="RU003518"/>
    </source>
</evidence>
<evidence type="ECO:0000256" key="1">
    <source>
        <dbReference type="ARBA" id="ARBA00004609"/>
    </source>
</evidence>
<keyword evidence="6 12" id="KW-0654">Proteoglycan</keyword>
<evidence type="ECO:0000256" key="13">
    <source>
        <dbReference type="SAM" id="MobiDB-lite"/>
    </source>
</evidence>
<comment type="function">
    <text evidence="12">Cell surface proteoglycan.</text>
</comment>
<dbReference type="GO" id="GO:0005886">
    <property type="term" value="C:plasma membrane"/>
    <property type="evidence" value="ECO:0007669"/>
    <property type="project" value="UniProtKB-SubCell"/>
</dbReference>
<sequence length="612" mass="67668">CLVVLLQLFCVCFGLSVDSKELVDTKVTNCSAVKPIFVPKNISDDIPDFPVDGSRLSICRSRHSCCTPEMEDALHSRVRRDFQSLLHHSSQTVQGLLYTTATTLQNHVTMLARTTENKTLTLFSEAYSRMFTVAHEPISSLYRSLLVYLNRSDPSLQVPSSIPSGDAGRLQQLVLDFFAKLFPLVYHQAVNLHATDFTEDYKVCLRKAFPEILPFSDYPREIALDIAKTFEETKVLLEALLLGADILNTTDQLMASTSSSGLDNCYDALLRLHYCPRCQGLPATIKPCNGYCLNVMRGCLTQQRAHELDLPWNNFLSETERLVRQTREHSGVEGVLRTLTNRISDAIMYASINGPLIEKKVKKLCGGAKLVAGSDISRQPDQRLAGPDASVELPGVTVSSVAHGYRERYTDSPLGAQLQLFLEAVTSTRARGFYANLADSLCSDESFAETRDTADCWNGLRVGEYTKTLVRPGVDAQKYNPELTWTESEPDPKIGQLSDKLRHMRQVVLSQLSQTNQLMSDSFVRGEEGSGSGHSPHWESDDDDGSRDSWNEEGSGSGHGDLEETPEVAPGPNLSSPKNPNTNPNVSDAVTTSAPCQLTLLLLLALPLVRWH</sequence>
<evidence type="ECO:0008006" key="15">
    <source>
        <dbReference type="Google" id="ProtNLM"/>
    </source>
</evidence>
<evidence type="ECO:0000256" key="9">
    <source>
        <dbReference type="ARBA" id="ARBA00023207"/>
    </source>
</evidence>
<evidence type="ECO:0000256" key="12">
    <source>
        <dbReference type="RuleBase" id="RU003519"/>
    </source>
</evidence>
<keyword evidence="5" id="KW-0732">Signal</keyword>
<dbReference type="InterPro" id="IPR001863">
    <property type="entry name" value="Glypican"/>
</dbReference>
<evidence type="ECO:0000256" key="4">
    <source>
        <dbReference type="ARBA" id="ARBA00022622"/>
    </source>
</evidence>
<protein>
    <recommendedName>
        <fullName evidence="15">Glypican 5</fullName>
    </recommendedName>
</protein>
<feature type="region of interest" description="Disordered" evidence="13">
    <location>
        <begin position="523"/>
        <end position="590"/>
    </location>
</feature>
<evidence type="ECO:0000256" key="3">
    <source>
        <dbReference type="ARBA" id="ARBA00022475"/>
    </source>
</evidence>